<dbReference type="InterPro" id="IPR001214">
    <property type="entry name" value="SET_dom"/>
</dbReference>
<dbReference type="PROSITE" id="PS50280">
    <property type="entry name" value="SET"/>
    <property type="match status" value="1"/>
</dbReference>
<evidence type="ECO:0000313" key="3">
    <source>
        <dbReference type="Proteomes" id="UP001154078"/>
    </source>
</evidence>
<proteinExistence type="predicted"/>
<dbReference type="Gene3D" id="2.170.270.10">
    <property type="entry name" value="SET domain"/>
    <property type="match status" value="1"/>
</dbReference>
<organism evidence="2 3">
    <name type="scientific">Brassicogethes aeneus</name>
    <name type="common">Rape pollen beetle</name>
    <name type="synonym">Meligethes aeneus</name>
    <dbReference type="NCBI Taxonomy" id="1431903"/>
    <lineage>
        <taxon>Eukaryota</taxon>
        <taxon>Metazoa</taxon>
        <taxon>Ecdysozoa</taxon>
        <taxon>Arthropoda</taxon>
        <taxon>Hexapoda</taxon>
        <taxon>Insecta</taxon>
        <taxon>Pterygota</taxon>
        <taxon>Neoptera</taxon>
        <taxon>Endopterygota</taxon>
        <taxon>Coleoptera</taxon>
        <taxon>Polyphaga</taxon>
        <taxon>Cucujiformia</taxon>
        <taxon>Nitidulidae</taxon>
        <taxon>Meligethinae</taxon>
        <taxon>Brassicogethes</taxon>
    </lineage>
</organism>
<gene>
    <name evidence="2" type="ORF">MELIAE_LOCUS10126</name>
</gene>
<dbReference type="AlphaFoldDB" id="A0A9P0BCB2"/>
<dbReference type="InterPro" id="IPR046341">
    <property type="entry name" value="SET_dom_sf"/>
</dbReference>
<keyword evidence="3" id="KW-1185">Reference proteome</keyword>
<dbReference type="Pfam" id="PF00856">
    <property type="entry name" value="SET"/>
    <property type="match status" value="1"/>
</dbReference>
<dbReference type="GO" id="GO:0008276">
    <property type="term" value="F:protein methyltransferase activity"/>
    <property type="evidence" value="ECO:0007669"/>
    <property type="project" value="UniProtKB-ARBA"/>
</dbReference>
<dbReference type="Gene3D" id="1.10.220.160">
    <property type="match status" value="1"/>
</dbReference>
<dbReference type="GO" id="GO:0008757">
    <property type="term" value="F:S-adenosylmethionine-dependent methyltransferase activity"/>
    <property type="evidence" value="ECO:0007669"/>
    <property type="project" value="UniProtKB-ARBA"/>
</dbReference>
<dbReference type="EMBL" id="OV121138">
    <property type="protein sequence ID" value="CAH0560369.1"/>
    <property type="molecule type" value="Genomic_DNA"/>
</dbReference>
<accession>A0A9P0BCB2</accession>
<dbReference type="InterPro" id="IPR053010">
    <property type="entry name" value="SET_SmydA-8"/>
</dbReference>
<sequence>MKRTPEAVTEIIKTHLEANGHKIANDSENWCIKKSSLGGLGVFATKNIQPGDFIFKDYPVIIGPRSKINKDVCVVCFKDEPILCSRNCHLPVCSKECENSKIHLQECELIRKWSQKKCESGYNNLIKYITPIRTLFLSENEEKIVKSLQGHKGSQHGFEVDALSYKYGMVFSKEEEHFMKLACRVMDSNAFEVIIDDKDNQSGVRGLYPLSALSNHDCSPNTFYTFDKDHWMILRASKPIQTGEEICNTYVKRLWGTLNRKLMLEKSKHFSCTCKRCRDPTEFGSYVSAMRCSFCKVGFILPINPLDINSSWICDVCASKTNCQKVGKILSLLGNTLASFGNDDVEIMMRFLNGKLLDFVHVNHYIVLELKCKVIFILGNRKNYELQNISDSLLELKHQYCRDFLNLTEKLRLGYFTYRAQIISELVSTLKEESRRKNNTKTEEMDKEINMLLNDLYLVSQNEFCSDK</sequence>
<evidence type="ECO:0000313" key="2">
    <source>
        <dbReference type="EMBL" id="CAH0560369.1"/>
    </source>
</evidence>
<dbReference type="SMART" id="SM00317">
    <property type="entry name" value="SET"/>
    <property type="match status" value="1"/>
</dbReference>
<dbReference type="PANTHER" id="PTHR46455">
    <property type="entry name" value="SET AND MYND DOMAIN CONTAINING, ARTHROPOD-SPECIFIC, MEMBER 4, ISOFORM A"/>
    <property type="match status" value="1"/>
</dbReference>
<protein>
    <recommendedName>
        <fullName evidence="1">SET domain-containing protein</fullName>
    </recommendedName>
</protein>
<feature type="domain" description="SET" evidence="1">
    <location>
        <begin position="28"/>
        <end position="251"/>
    </location>
</feature>
<reference evidence="2" key="1">
    <citation type="submission" date="2021-12" db="EMBL/GenBank/DDBJ databases">
        <authorList>
            <person name="King R."/>
        </authorList>
    </citation>
    <scope>NUCLEOTIDE SEQUENCE</scope>
</reference>
<dbReference type="Gene3D" id="6.10.140.2220">
    <property type="match status" value="1"/>
</dbReference>
<dbReference type="PANTHER" id="PTHR46455:SF3">
    <property type="entry name" value="SET AND MYND DOMAIN CONTAINING, ARTHROPOD-SPECIFIC, MEMBER 9, ISOFORM A-RELATED"/>
    <property type="match status" value="1"/>
</dbReference>
<evidence type="ECO:0000259" key="1">
    <source>
        <dbReference type="PROSITE" id="PS50280"/>
    </source>
</evidence>
<dbReference type="Proteomes" id="UP001154078">
    <property type="component" value="Chromosome 7"/>
</dbReference>
<dbReference type="CDD" id="cd20071">
    <property type="entry name" value="SET_SMYD"/>
    <property type="match status" value="1"/>
</dbReference>
<dbReference type="SUPFAM" id="SSF82199">
    <property type="entry name" value="SET domain"/>
    <property type="match status" value="1"/>
</dbReference>
<dbReference type="GO" id="GO:0008170">
    <property type="term" value="F:N-methyltransferase activity"/>
    <property type="evidence" value="ECO:0007669"/>
    <property type="project" value="UniProtKB-ARBA"/>
</dbReference>
<dbReference type="OrthoDB" id="5945798at2759"/>
<name>A0A9P0BCB2_BRAAE</name>